<sequence length="51" mass="6232">MEEFDKSRLLVIKREICEKSIINEYKTIIQELYTQKQKDIQDIDKLKIKMT</sequence>
<comment type="caution">
    <text evidence="1">The sequence shown here is derived from an EMBL/GenBank/DDBJ whole genome shotgun (WGS) entry which is preliminary data.</text>
</comment>
<reference evidence="1 2" key="1">
    <citation type="journal article" date="2023" name="Int. J. Syst. Evol. Microbiol.">
        <title>The observation of taxonomic boundaries for the 16SrII and 16SrXXV phytoplasmas using genome-based delimitation.</title>
        <authorList>
            <person name="Rodrigues Jardim B."/>
            <person name="Tran-Nguyen L.T.T."/>
            <person name="Gambley C."/>
            <person name="Al-Sadi A.M."/>
            <person name="Al-Subhi A.M."/>
            <person name="Foissac X."/>
            <person name="Salar P."/>
            <person name="Cai H."/>
            <person name="Yang J.Y."/>
            <person name="Davis R."/>
            <person name="Jones L."/>
            <person name="Rodoni B."/>
            <person name="Constable F.E."/>
        </authorList>
    </citation>
    <scope>NUCLEOTIDE SEQUENCE [LARGE SCALE GENOMIC DNA]</scope>
    <source>
        <strain evidence="1">BAWM-OMN-P75</strain>
    </source>
</reference>
<evidence type="ECO:0000313" key="1">
    <source>
        <dbReference type="EMBL" id="MEK0309342.1"/>
    </source>
</evidence>
<name>A0ABU8ZS62_9MOLU</name>
<dbReference type="RefSeq" id="WP_340482638.1">
    <property type="nucleotide sequence ID" value="NZ_JAOSJG010000036.1"/>
</dbReference>
<keyword evidence="2" id="KW-1185">Reference proteome</keyword>
<dbReference type="Proteomes" id="UP001383392">
    <property type="component" value="Unassembled WGS sequence"/>
</dbReference>
<dbReference type="EMBL" id="JAOSJG010000036">
    <property type="protein sequence ID" value="MEK0309342.1"/>
    <property type="molecule type" value="Genomic_DNA"/>
</dbReference>
<protein>
    <submittedName>
        <fullName evidence="1">Uncharacterized protein</fullName>
    </submittedName>
</protein>
<organism evidence="1 2">
    <name type="scientific">Candidatus Phytoplasma citri</name>
    <dbReference type="NCBI Taxonomy" id="180978"/>
    <lineage>
        <taxon>Bacteria</taxon>
        <taxon>Bacillati</taxon>
        <taxon>Mycoplasmatota</taxon>
        <taxon>Mollicutes</taxon>
        <taxon>Acholeplasmatales</taxon>
        <taxon>Acholeplasmataceae</taxon>
        <taxon>Candidatus Phytoplasma</taxon>
        <taxon>16SrII (Peanut WB group)</taxon>
    </lineage>
</organism>
<proteinExistence type="predicted"/>
<evidence type="ECO:0000313" key="2">
    <source>
        <dbReference type="Proteomes" id="UP001383392"/>
    </source>
</evidence>
<accession>A0ABU8ZS62</accession>
<gene>
    <name evidence="1" type="ORF">OC712_02530</name>
</gene>